<sequence length="93" mass="10453">MAKFLMIGGSLDGKILEKSYPRELIHKFNNSVSIECISSGEQLREINAIETYYVERTLIDGKFYAYASSRSLKENEADELIKSSALEALDNNA</sequence>
<dbReference type="EMBL" id="WUBS01000013">
    <property type="protein sequence ID" value="NDL64661.1"/>
    <property type="molecule type" value="Genomic_DNA"/>
</dbReference>
<name>A0A845SPZ1_9GAMM</name>
<reference evidence="1 2" key="1">
    <citation type="submission" date="2019-12" db="EMBL/GenBank/DDBJ databases">
        <authorList>
            <person name="Lee S.D."/>
        </authorList>
    </citation>
    <scope>NUCLEOTIDE SEQUENCE [LARGE SCALE GENOMIC DNA]</scope>
    <source>
        <strain evidence="1 2">SAP-6</strain>
    </source>
</reference>
<organism evidence="1 2">
    <name type="scientific">Acerihabitans arboris</name>
    <dbReference type="NCBI Taxonomy" id="2691583"/>
    <lineage>
        <taxon>Bacteria</taxon>
        <taxon>Pseudomonadati</taxon>
        <taxon>Pseudomonadota</taxon>
        <taxon>Gammaproteobacteria</taxon>
        <taxon>Enterobacterales</taxon>
        <taxon>Pectobacteriaceae</taxon>
        <taxon>Acerihabitans</taxon>
    </lineage>
</organism>
<comment type="caution">
    <text evidence="1">The sequence shown here is derived from an EMBL/GenBank/DDBJ whole genome shotgun (WGS) entry which is preliminary data.</text>
</comment>
<evidence type="ECO:0000313" key="2">
    <source>
        <dbReference type="Proteomes" id="UP000461443"/>
    </source>
</evidence>
<dbReference type="Proteomes" id="UP000461443">
    <property type="component" value="Unassembled WGS sequence"/>
</dbReference>
<evidence type="ECO:0000313" key="1">
    <source>
        <dbReference type="EMBL" id="NDL64661.1"/>
    </source>
</evidence>
<reference evidence="1 2" key="2">
    <citation type="submission" date="2020-02" db="EMBL/GenBank/DDBJ databases">
        <title>The new genus of Enterobacteriales.</title>
        <authorList>
            <person name="Kim I.S."/>
        </authorList>
    </citation>
    <scope>NUCLEOTIDE SEQUENCE [LARGE SCALE GENOMIC DNA]</scope>
    <source>
        <strain evidence="1 2">SAP-6</strain>
    </source>
</reference>
<dbReference type="RefSeq" id="WP_162367369.1">
    <property type="nucleotide sequence ID" value="NZ_WUBS01000013.1"/>
</dbReference>
<accession>A0A845SPZ1</accession>
<gene>
    <name evidence="1" type="ORF">GRH90_18150</name>
</gene>
<keyword evidence="2" id="KW-1185">Reference proteome</keyword>
<protein>
    <submittedName>
        <fullName evidence="1">Uncharacterized protein</fullName>
    </submittedName>
</protein>
<proteinExistence type="predicted"/>
<dbReference type="AlphaFoldDB" id="A0A845SPZ1"/>